<organism evidence="2 3">
    <name type="scientific">Desulfitobacterium metallireducens DSM 15288</name>
    <dbReference type="NCBI Taxonomy" id="871968"/>
    <lineage>
        <taxon>Bacteria</taxon>
        <taxon>Bacillati</taxon>
        <taxon>Bacillota</taxon>
        <taxon>Clostridia</taxon>
        <taxon>Eubacteriales</taxon>
        <taxon>Desulfitobacteriaceae</taxon>
        <taxon>Desulfitobacterium</taxon>
    </lineage>
</organism>
<evidence type="ECO:0000259" key="1">
    <source>
        <dbReference type="PROSITE" id="PS50965"/>
    </source>
</evidence>
<dbReference type="Proteomes" id="UP000010847">
    <property type="component" value="Chromosome"/>
</dbReference>
<dbReference type="EMBL" id="CP007032">
    <property type="protein sequence ID" value="AHF07067.1"/>
    <property type="molecule type" value="Genomic_DNA"/>
</dbReference>
<keyword evidence="3" id="KW-1185">Reference proteome</keyword>
<reference evidence="2 3" key="1">
    <citation type="submission" date="2013-12" db="EMBL/GenBank/DDBJ databases">
        <authorList>
            <consortium name="DOE Joint Genome Institute"/>
            <person name="Smidt H."/>
            <person name="Huntemann M."/>
            <person name="Han J."/>
            <person name="Chen A."/>
            <person name="Kyrpides N."/>
            <person name="Mavromatis K."/>
            <person name="Markowitz V."/>
            <person name="Palaniappan K."/>
            <person name="Ivanova N."/>
            <person name="Schaumberg A."/>
            <person name="Pati A."/>
            <person name="Liolios K."/>
            <person name="Nordberg H.P."/>
            <person name="Cantor M.N."/>
            <person name="Hua S.X."/>
            <person name="Woyke T."/>
        </authorList>
    </citation>
    <scope>NUCLEOTIDE SEQUENCE [LARGE SCALE GENOMIC DNA]</scope>
    <source>
        <strain evidence="3">DSM 15288</strain>
    </source>
</reference>
<protein>
    <submittedName>
        <fullName evidence="2">Nuclease</fullName>
    </submittedName>
</protein>
<dbReference type="InterPro" id="IPR011528">
    <property type="entry name" value="NERD"/>
</dbReference>
<dbReference type="PROSITE" id="PS50965">
    <property type="entry name" value="NERD"/>
    <property type="match status" value="1"/>
</dbReference>
<evidence type="ECO:0000313" key="2">
    <source>
        <dbReference type="EMBL" id="AHF07067.1"/>
    </source>
</evidence>
<dbReference type="RefSeq" id="WP_006717152.1">
    <property type="nucleotide sequence ID" value="NZ_CP007032.1"/>
</dbReference>
<dbReference type="AlphaFoldDB" id="W0E8I0"/>
<proteinExistence type="predicted"/>
<gene>
    <name evidence="2" type="ORF">DESME_08275</name>
</gene>
<evidence type="ECO:0000313" key="3">
    <source>
        <dbReference type="Proteomes" id="UP000010847"/>
    </source>
</evidence>
<dbReference type="eggNOG" id="COG0551">
    <property type="taxonomic scope" value="Bacteria"/>
</dbReference>
<sequence length="293" mass="34474">MVFWKRKSKVLSPVLEPKESQQFLINMKYKTDHYSSRNSRFRGSPRCRSQRKDEIGEYKIEVELGQLPKSYRLMSNLLFKSEQGFEHIDHLVVSPYGLFLIEVNNLSGIILGEENDPNWHQAITWRVKTFPNLLFENHAHLEALRKQVDLDVTIPIYSFATFSRRCELKVISGSVFYDTDILTVILKRSQPEVLSDEEVLKIYSQIEQVNILDPNVRNEYSARLRKQRLLNRPKYGDIRCRICQKAVSERTARYCISHPDKFAWHIYCVKHQKELIRSTRIGSIYQDPLNAPL</sequence>
<dbReference type="HOGENOM" id="CLU_068011_1_0_9"/>
<dbReference type="STRING" id="871968.DESME_08275"/>
<feature type="domain" description="NERD" evidence="1">
    <location>
        <begin position="52"/>
        <end position="167"/>
    </location>
</feature>
<dbReference type="KEGG" id="dmt:DESME_08275"/>
<dbReference type="OrthoDB" id="9813328at2"/>
<name>W0E8I0_9FIRM</name>
<accession>W0E8I0</accession>
<dbReference type="Pfam" id="PF08378">
    <property type="entry name" value="NERD"/>
    <property type="match status" value="1"/>
</dbReference>